<reference evidence="2" key="1">
    <citation type="submission" date="2019-08" db="EMBL/GenBank/DDBJ databases">
        <authorList>
            <person name="Kucharzyk K."/>
            <person name="Murdoch R.W."/>
            <person name="Higgins S."/>
            <person name="Loffler F."/>
        </authorList>
    </citation>
    <scope>NUCLEOTIDE SEQUENCE</scope>
</reference>
<protein>
    <submittedName>
        <fullName evidence="2">Uncharacterized protein</fullName>
    </submittedName>
</protein>
<sequence>MVVIGDETDVAGGQRTDQFADQIAFRRAAGQKFLQDRMWQRKVLFRVGEGENTVPCSRFRQCVGKAFRIESRNGFSERKARTVRPDAVSGPVYADSETSPHPRDRG</sequence>
<dbReference type="AlphaFoldDB" id="A0A645HE12"/>
<feature type="region of interest" description="Disordered" evidence="1">
    <location>
        <begin position="74"/>
        <end position="106"/>
    </location>
</feature>
<proteinExistence type="predicted"/>
<name>A0A645HE12_9ZZZZ</name>
<comment type="caution">
    <text evidence="2">The sequence shown here is derived from an EMBL/GenBank/DDBJ whole genome shotgun (WGS) entry which is preliminary data.</text>
</comment>
<evidence type="ECO:0000313" key="2">
    <source>
        <dbReference type="EMBL" id="MPN36766.1"/>
    </source>
</evidence>
<dbReference type="EMBL" id="VSSQ01091086">
    <property type="protein sequence ID" value="MPN36766.1"/>
    <property type="molecule type" value="Genomic_DNA"/>
</dbReference>
<gene>
    <name evidence="2" type="ORF">SDC9_184277</name>
</gene>
<organism evidence="2">
    <name type="scientific">bioreactor metagenome</name>
    <dbReference type="NCBI Taxonomy" id="1076179"/>
    <lineage>
        <taxon>unclassified sequences</taxon>
        <taxon>metagenomes</taxon>
        <taxon>ecological metagenomes</taxon>
    </lineage>
</organism>
<feature type="compositionally biased region" description="Basic and acidic residues" evidence="1">
    <location>
        <begin position="74"/>
        <end position="84"/>
    </location>
</feature>
<evidence type="ECO:0000256" key="1">
    <source>
        <dbReference type="SAM" id="MobiDB-lite"/>
    </source>
</evidence>
<accession>A0A645HE12</accession>